<keyword evidence="4 5" id="KW-0732">Signal</keyword>
<feature type="chain" id="PRO_5044979982" description="RxLR effector protein" evidence="5">
    <location>
        <begin position="26"/>
        <end position="247"/>
    </location>
</feature>
<protein>
    <recommendedName>
        <fullName evidence="5">RxLR effector protein</fullName>
    </recommendedName>
</protein>
<evidence type="ECO:0000313" key="6">
    <source>
        <dbReference type="EMBL" id="QMU24893.1"/>
    </source>
</evidence>
<proteinExistence type="inferred from homology"/>
<dbReference type="Pfam" id="PF16810">
    <property type="entry name" value="RXLR"/>
    <property type="match status" value="1"/>
</dbReference>
<accession>A0A7G4WI58</accession>
<comment type="subcellular location">
    <subcellularLocation>
        <location evidence="1 5">Secreted</location>
    </subcellularLocation>
</comment>
<evidence type="ECO:0000256" key="3">
    <source>
        <dbReference type="ARBA" id="ARBA00022525"/>
    </source>
</evidence>
<dbReference type="EMBL" id="MT503169">
    <property type="protein sequence ID" value="QMU24893.1"/>
    <property type="molecule type" value="Genomic_DNA"/>
</dbReference>
<evidence type="ECO:0000256" key="5">
    <source>
        <dbReference type="RuleBase" id="RU367124"/>
    </source>
</evidence>
<dbReference type="AlphaFoldDB" id="A0A7G4WI58"/>
<comment type="function">
    <text evidence="5">Effector that suppresses plant defense responses during pathogen infection.</text>
</comment>
<evidence type="ECO:0000256" key="4">
    <source>
        <dbReference type="ARBA" id="ARBA00022729"/>
    </source>
</evidence>
<dbReference type="SUPFAM" id="SSF58113">
    <property type="entry name" value="Apolipoprotein A-I"/>
    <property type="match status" value="1"/>
</dbReference>
<dbReference type="InterPro" id="IPR031825">
    <property type="entry name" value="RXLR"/>
</dbReference>
<gene>
    <name evidence="6" type="primary">PaRXLR69</name>
</gene>
<name>A0A7G4WI58_9STRA</name>
<reference evidence="6" key="1">
    <citation type="journal article" date="2020" name="Mol. Plant">
        <title>Functional analysis of RXLR effectors from the New Zealand kauri dieback pathogen Phytophthora agathidicida.</title>
        <authorList>
            <person name="Guo Y."/>
            <person name="Dupont P.Y."/>
            <person name="Mesarich C.H."/>
            <person name="Yang B."/>
            <person name="McDougal R.L."/>
            <person name="Panda P."/>
            <person name="Dijkwel P."/>
            <person name="Studholme D.J."/>
            <person name="Sambles C."/>
            <person name="Win J."/>
            <person name="Wang Y."/>
            <person name="Williams N.M."/>
            <person name="Bradshaw R.E."/>
        </authorList>
    </citation>
    <scope>NUCLEOTIDE SEQUENCE</scope>
    <source>
        <strain evidence="6">3770</strain>
    </source>
</reference>
<comment type="domain">
    <text evidence="5">The RxLR-dEER motif acts to carry the protein into the host cell cytoplasm through binding to cell surface phosphatidylinositol-3-phosphate.</text>
</comment>
<evidence type="ECO:0000256" key="1">
    <source>
        <dbReference type="ARBA" id="ARBA00004613"/>
    </source>
</evidence>
<sequence>MRLPYVVVATVATLFAGWESTLVAADSNVVKLSSVHTDTADVPLVARVLNVDGGNTKRFLRIESTIDELDDSELSEERAIPGLSKVTEMLKPVADKAKPLTKKLTPMAEKLTDKTMAIAARLKPIVDAFAGKLKPIADKLMPILKPIAAKLNTYPIVQRVVTKFKEFVQKVKNLKVGEYTVSQRYTMAKFENWFKQNKSPDDVKAMLKVGTGPTVNTKNYDLWIQYTAFYRFSQREKEVKAAAAAAA</sequence>
<keyword evidence="3 5" id="KW-0964">Secreted</keyword>
<comment type="similarity">
    <text evidence="2 5">Belongs to the RxLR effector family.</text>
</comment>
<organism evidence="6">
    <name type="scientific">Phytophthora agathidicida</name>
    <dbReference type="NCBI Taxonomy" id="1642459"/>
    <lineage>
        <taxon>Eukaryota</taxon>
        <taxon>Sar</taxon>
        <taxon>Stramenopiles</taxon>
        <taxon>Oomycota</taxon>
        <taxon>Peronosporomycetes</taxon>
        <taxon>Peronosporales</taxon>
        <taxon>Peronosporaceae</taxon>
        <taxon>Phytophthora</taxon>
    </lineage>
</organism>
<evidence type="ECO:0000256" key="2">
    <source>
        <dbReference type="ARBA" id="ARBA00010400"/>
    </source>
</evidence>
<feature type="signal peptide" evidence="5">
    <location>
        <begin position="1"/>
        <end position="25"/>
    </location>
</feature>